<dbReference type="Proteomes" id="UP001174694">
    <property type="component" value="Unassembled WGS sequence"/>
</dbReference>
<feature type="chain" id="PRO_5041280443" evidence="1">
    <location>
        <begin position="24"/>
        <end position="515"/>
    </location>
</feature>
<keyword evidence="1" id="KW-0732">Signal</keyword>
<dbReference type="PANTHER" id="PTHR35340">
    <property type="entry name" value="PQQ ENZYME REPEAT PROTEIN-RELATED"/>
    <property type="match status" value="1"/>
</dbReference>
<comment type="caution">
    <text evidence="2">The sequence shown here is derived from an EMBL/GenBank/DDBJ whole genome shotgun (WGS) entry which is preliminary data.</text>
</comment>
<keyword evidence="3" id="KW-1185">Reference proteome</keyword>
<evidence type="ECO:0000313" key="2">
    <source>
        <dbReference type="EMBL" id="KAJ9145027.1"/>
    </source>
</evidence>
<proteinExistence type="predicted"/>
<accession>A0AA38RD69</accession>
<organism evidence="2 3">
    <name type="scientific">Pleurostoma richardsiae</name>
    <dbReference type="NCBI Taxonomy" id="41990"/>
    <lineage>
        <taxon>Eukaryota</taxon>
        <taxon>Fungi</taxon>
        <taxon>Dikarya</taxon>
        <taxon>Ascomycota</taxon>
        <taxon>Pezizomycotina</taxon>
        <taxon>Sordariomycetes</taxon>
        <taxon>Sordariomycetidae</taxon>
        <taxon>Calosphaeriales</taxon>
        <taxon>Pleurostomataceae</taxon>
        <taxon>Pleurostoma</taxon>
    </lineage>
</organism>
<name>A0AA38RD69_9PEZI</name>
<dbReference type="InterPro" id="IPR053143">
    <property type="entry name" value="Arylsulfate_ST"/>
</dbReference>
<dbReference type="EMBL" id="JANBVO010000015">
    <property type="protein sequence ID" value="KAJ9145027.1"/>
    <property type="molecule type" value="Genomic_DNA"/>
</dbReference>
<evidence type="ECO:0000256" key="1">
    <source>
        <dbReference type="SAM" id="SignalP"/>
    </source>
</evidence>
<gene>
    <name evidence="2" type="ORF">NKR23_g5542</name>
</gene>
<evidence type="ECO:0000313" key="3">
    <source>
        <dbReference type="Proteomes" id="UP001174694"/>
    </source>
</evidence>
<sequence>MVSSAPYLLHVLICFVQGLLVGAENVTYWPWQTYKSNSVQPPSLNITKSGPTSPGYLFFDQDGDYAHQTGVFIMDDDNELIWHGASADISAYSAQLLDGQPVLTYFLGISFPEPWGWGYGIIEVLDDSYESIYNVSLTAEQEGFTAVGGLDPANLWSYIDIHEAKITSEGSMLVTAINVTKFDLTSIGGPEDGWIADSLFYEIDVKTNEVLFRWSSLTHLDEIPLEDVVQFYPLDDLGTNQTYPYGYFHINAVDKFQDGSYLISSRFYCSIFKISANGSVEWTLQGRNGGDFRLSPDLSFCYQHDARIRREEDNVVEISLFNNDNDADDLGVNQTTGIFMSVNTETMTATLKKQFADPNDPLYSASQGGLQHIPGDDHVVMGYGSVPSIKEYSPDGECIMTAEFGHSQGYVMSYRAYRLPWVGRPKTPPDVFACRDAHNRTAVYMSWLGATEHRSWKVFSGLGSSNLTWVDRVPRDGFETEAHVSGRPSYVQVEAYGSNGTVLGTSSVVEVASSC</sequence>
<reference evidence="2" key="1">
    <citation type="submission" date="2022-07" db="EMBL/GenBank/DDBJ databases">
        <title>Fungi with potential for degradation of polypropylene.</title>
        <authorList>
            <person name="Gostincar C."/>
        </authorList>
    </citation>
    <scope>NUCLEOTIDE SEQUENCE</scope>
    <source>
        <strain evidence="2">EXF-13308</strain>
    </source>
</reference>
<dbReference type="AlphaFoldDB" id="A0AA38RD69"/>
<dbReference type="PANTHER" id="PTHR35340:SF6">
    <property type="entry name" value="ASST-DOMAIN-CONTAINING PROTEIN"/>
    <property type="match status" value="1"/>
</dbReference>
<feature type="signal peptide" evidence="1">
    <location>
        <begin position="1"/>
        <end position="23"/>
    </location>
</feature>
<dbReference type="Pfam" id="PF14269">
    <property type="entry name" value="Arylsulfotran_2"/>
    <property type="match status" value="1"/>
</dbReference>
<protein>
    <submittedName>
        <fullName evidence="2">ASST-domain-containing protein</fullName>
    </submittedName>
</protein>
<dbReference type="InterPro" id="IPR039535">
    <property type="entry name" value="ASST-like"/>
</dbReference>